<evidence type="ECO:0000313" key="3">
    <source>
        <dbReference type="Proteomes" id="UP001172673"/>
    </source>
</evidence>
<keyword evidence="3" id="KW-1185">Reference proteome</keyword>
<accession>A0AA38X2D7</accession>
<feature type="region of interest" description="Disordered" evidence="1">
    <location>
        <begin position="243"/>
        <end position="265"/>
    </location>
</feature>
<organism evidence="2 3">
    <name type="scientific">Cladophialophora chaetospira</name>
    <dbReference type="NCBI Taxonomy" id="386627"/>
    <lineage>
        <taxon>Eukaryota</taxon>
        <taxon>Fungi</taxon>
        <taxon>Dikarya</taxon>
        <taxon>Ascomycota</taxon>
        <taxon>Pezizomycotina</taxon>
        <taxon>Eurotiomycetes</taxon>
        <taxon>Chaetothyriomycetidae</taxon>
        <taxon>Chaetothyriales</taxon>
        <taxon>Herpotrichiellaceae</taxon>
        <taxon>Cladophialophora</taxon>
    </lineage>
</organism>
<proteinExistence type="predicted"/>
<dbReference type="Proteomes" id="UP001172673">
    <property type="component" value="Unassembled WGS sequence"/>
</dbReference>
<gene>
    <name evidence="2" type="ORF">H2200_010171</name>
</gene>
<dbReference type="EMBL" id="JAPDRK010000016">
    <property type="protein sequence ID" value="KAJ9605514.1"/>
    <property type="molecule type" value="Genomic_DNA"/>
</dbReference>
<dbReference type="AlphaFoldDB" id="A0AA38X2D7"/>
<reference evidence="2" key="1">
    <citation type="submission" date="2022-10" db="EMBL/GenBank/DDBJ databases">
        <title>Culturing micro-colonial fungi from biological soil crusts in the Mojave desert and describing Neophaeococcomyces mojavensis, and introducing the new genera and species Taxawa tesnikishii.</title>
        <authorList>
            <person name="Kurbessoian T."/>
            <person name="Stajich J.E."/>
        </authorList>
    </citation>
    <scope>NUCLEOTIDE SEQUENCE</scope>
    <source>
        <strain evidence="2">TK_41</strain>
    </source>
</reference>
<protein>
    <submittedName>
        <fullName evidence="2">Uncharacterized protein</fullName>
    </submittedName>
</protein>
<name>A0AA38X2D7_9EURO</name>
<comment type="caution">
    <text evidence="2">The sequence shown here is derived from an EMBL/GenBank/DDBJ whole genome shotgun (WGS) entry which is preliminary data.</text>
</comment>
<sequence length="265" mass="29979">MSSHLQIAHALTRIYNFFVKVGYITEDQMRWPPHSTEDLDLELCRDAGFSEEAISLLSQIPWATVSLQFQPDCMLVDYSKAELMKASRHPDSTGSDHSATNPLLQDTMVTIAIPMNQGARSYILDARTGNLLIGWAVEMNDLEPNDAVEFLDDMYNKLTSLNLIPVGDEIFDGEDVDAGLQEGENSIYAKAKTALLEYGWPDTFRTEDFRRDIWDLREEWDNELGEEYAEQMMTEHMAGRLGNTHIGAEGPAEDPARSSEERTEH</sequence>
<feature type="compositionally biased region" description="Basic and acidic residues" evidence="1">
    <location>
        <begin position="254"/>
        <end position="265"/>
    </location>
</feature>
<evidence type="ECO:0000256" key="1">
    <source>
        <dbReference type="SAM" id="MobiDB-lite"/>
    </source>
</evidence>
<evidence type="ECO:0000313" key="2">
    <source>
        <dbReference type="EMBL" id="KAJ9605514.1"/>
    </source>
</evidence>